<evidence type="ECO:0000256" key="8">
    <source>
        <dbReference type="ARBA" id="ARBA00022917"/>
    </source>
</evidence>
<comment type="subcellular location">
    <subcellularLocation>
        <location evidence="1 11">Cytoplasm</location>
    </subcellularLocation>
</comment>
<comment type="subunit">
    <text evidence="3 11">Tetramer of two alpha and two beta subunits.</text>
</comment>
<comment type="catalytic activity">
    <reaction evidence="10 11">
        <text>tRNA(Gly) + glycine + ATP = glycyl-tRNA(Gly) + AMP + diphosphate</text>
        <dbReference type="Rhea" id="RHEA:16013"/>
        <dbReference type="Rhea" id="RHEA-COMP:9664"/>
        <dbReference type="Rhea" id="RHEA-COMP:9683"/>
        <dbReference type="ChEBI" id="CHEBI:30616"/>
        <dbReference type="ChEBI" id="CHEBI:33019"/>
        <dbReference type="ChEBI" id="CHEBI:57305"/>
        <dbReference type="ChEBI" id="CHEBI:78442"/>
        <dbReference type="ChEBI" id="CHEBI:78522"/>
        <dbReference type="ChEBI" id="CHEBI:456215"/>
        <dbReference type="EC" id="6.1.1.14"/>
    </reaction>
</comment>
<evidence type="ECO:0000256" key="10">
    <source>
        <dbReference type="ARBA" id="ARBA00047937"/>
    </source>
</evidence>
<dbReference type="PANTHER" id="PTHR30075">
    <property type="entry name" value="GLYCYL-TRNA SYNTHETASE"/>
    <property type="match status" value="1"/>
</dbReference>
<evidence type="ECO:0000256" key="3">
    <source>
        <dbReference type="ARBA" id="ARBA00011209"/>
    </source>
</evidence>
<dbReference type="PROSITE" id="PS50861">
    <property type="entry name" value="AA_TRNA_LIGASE_II_GLYAB"/>
    <property type="match status" value="1"/>
</dbReference>
<dbReference type="SUPFAM" id="SSF109604">
    <property type="entry name" value="HD-domain/PDEase-like"/>
    <property type="match status" value="1"/>
</dbReference>
<dbReference type="GO" id="GO:0004820">
    <property type="term" value="F:glycine-tRNA ligase activity"/>
    <property type="evidence" value="ECO:0007669"/>
    <property type="project" value="UniProtKB-EC"/>
</dbReference>
<keyword evidence="8 11" id="KW-0648">Protein biosynthesis</keyword>
<dbReference type="InterPro" id="IPR015944">
    <property type="entry name" value="Gly-tRNA-synth_bsu"/>
</dbReference>
<evidence type="ECO:0000259" key="12">
    <source>
        <dbReference type="Pfam" id="PF05746"/>
    </source>
</evidence>
<reference evidence="13 14" key="1">
    <citation type="journal article" date="2021" name="Sci. Rep.">
        <title>The distribution of antibiotic resistance genes in chicken gut microbiota commensals.</title>
        <authorList>
            <person name="Juricova H."/>
            <person name="Matiasovicova J."/>
            <person name="Kubasova T."/>
            <person name="Cejkova D."/>
            <person name="Rychlik I."/>
        </authorList>
    </citation>
    <scope>NUCLEOTIDE SEQUENCE [LARGE SCALE GENOMIC DNA]</scope>
    <source>
        <strain evidence="13 14">An829</strain>
    </source>
</reference>
<proteinExistence type="inferred from homology"/>
<dbReference type="Pfam" id="PF05746">
    <property type="entry name" value="DALR_1"/>
    <property type="match status" value="1"/>
</dbReference>
<dbReference type="NCBIfam" id="TIGR00211">
    <property type="entry name" value="glyS"/>
    <property type="match status" value="1"/>
</dbReference>
<keyword evidence="6 11" id="KW-0547">Nucleotide-binding</keyword>
<dbReference type="HAMAP" id="MF_00255">
    <property type="entry name" value="Gly_tRNA_synth_beta"/>
    <property type="match status" value="1"/>
</dbReference>
<dbReference type="RefSeq" id="WP_205101329.1">
    <property type="nucleotide sequence ID" value="NZ_JACJJC010000001.1"/>
</dbReference>
<gene>
    <name evidence="11" type="primary">glyS</name>
    <name evidence="13" type="ORF">H6A60_00185</name>
</gene>
<keyword evidence="14" id="KW-1185">Reference proteome</keyword>
<dbReference type="Proteomes" id="UP000715095">
    <property type="component" value="Unassembled WGS sequence"/>
</dbReference>
<accession>A0ABS2DNF7</accession>
<evidence type="ECO:0000256" key="5">
    <source>
        <dbReference type="ARBA" id="ARBA00022598"/>
    </source>
</evidence>
<dbReference type="EC" id="6.1.1.14" evidence="11"/>
<evidence type="ECO:0000313" key="14">
    <source>
        <dbReference type="Proteomes" id="UP000715095"/>
    </source>
</evidence>
<evidence type="ECO:0000256" key="4">
    <source>
        <dbReference type="ARBA" id="ARBA00022490"/>
    </source>
</evidence>
<dbReference type="Pfam" id="PF02092">
    <property type="entry name" value="tRNA_synt_2f"/>
    <property type="match status" value="1"/>
</dbReference>
<evidence type="ECO:0000256" key="7">
    <source>
        <dbReference type="ARBA" id="ARBA00022840"/>
    </source>
</evidence>
<dbReference type="InterPro" id="IPR008909">
    <property type="entry name" value="DALR_anticod-bd"/>
</dbReference>
<keyword evidence="4 11" id="KW-0963">Cytoplasm</keyword>
<evidence type="ECO:0000256" key="2">
    <source>
        <dbReference type="ARBA" id="ARBA00008226"/>
    </source>
</evidence>
<evidence type="ECO:0000256" key="9">
    <source>
        <dbReference type="ARBA" id="ARBA00023146"/>
    </source>
</evidence>
<dbReference type="InterPro" id="IPR006194">
    <property type="entry name" value="Gly-tRNA-synth_heterodimer"/>
</dbReference>
<feature type="domain" description="DALR anticodon binding" evidence="12">
    <location>
        <begin position="587"/>
        <end position="687"/>
    </location>
</feature>
<name>A0ABS2DNF7_9BURK</name>
<evidence type="ECO:0000256" key="1">
    <source>
        <dbReference type="ARBA" id="ARBA00004496"/>
    </source>
</evidence>
<sequence>MTNLLVELQTEELPPKALKSLSAAFAEGVKKSLADQHFLAEDSQVVAYGAPRRLAVRVTNVLARSPEEAYAQKLVPVRVGLDAEGKPTAALTKKMAALGISCDVAELKRVQDGKNEQLVFEGVRPGVELKDGLQTALEYAVKHLPIPKVMTYQLADGTTTVSFVRPVRHLTALYGEDVVPVSLFGLEAGRVTSGHRFHATAPVEIASADAYEDAMKAAYVDPCFAHRRETIVNALLEHAKQLDAEPIMPEDLLDEVTALTEWPVIYESRFEEDFLTVPQECLILTMQLNQKYFALRDRSGKLMNRFLLVSQLIAKDGGKAISEGNARVVRARLADAKFFYEQDLKETLESRVEGLKHVVYHNKLGSQLERMHRVEALSGLIAQMIGADKAHAERASRLAKADLRTLMVGEFPELQGIMGEYYARHDREADDVALAIREHYQPRYAGDELPSGPVSLSAALADKLETLIGLFGINQMPTGEKDPFALRRHALGVLRMLIEKKLDVTLNALVDAAWSVEQNVAGVVDNREALLGFFADRLRVMLRDQGYSAQEVDAVLALRPGRLLELPLRLAAVRAFMALPESEALTAANKRIGNILKKVEGEIAQDVDAALLVEPAEQALYAALSTIEPEVDTLYAAGEYEKMLAATAKLRAPVDAFFEDVMVNAEDLRLRANRQALLGRLYRVMNRIAEISRLAK</sequence>
<comment type="similarity">
    <text evidence="2 11">Belongs to the class-II aminoacyl-tRNA synthetase family.</text>
</comment>
<evidence type="ECO:0000256" key="11">
    <source>
        <dbReference type="HAMAP-Rule" id="MF_00255"/>
    </source>
</evidence>
<dbReference type="PRINTS" id="PR01045">
    <property type="entry name" value="TRNASYNTHGB"/>
</dbReference>
<keyword evidence="5 11" id="KW-0436">Ligase</keyword>
<organism evidence="13 14">
    <name type="scientific">Sutterella massiliensis</name>
    <dbReference type="NCBI Taxonomy" id="1816689"/>
    <lineage>
        <taxon>Bacteria</taxon>
        <taxon>Pseudomonadati</taxon>
        <taxon>Pseudomonadota</taxon>
        <taxon>Betaproteobacteria</taxon>
        <taxon>Burkholderiales</taxon>
        <taxon>Sutterellaceae</taxon>
        <taxon>Sutterella</taxon>
    </lineage>
</organism>
<dbReference type="PANTHER" id="PTHR30075:SF2">
    <property type="entry name" value="GLYCINE--TRNA LIGASE, CHLOROPLASTIC_MITOCHONDRIAL 2"/>
    <property type="match status" value="1"/>
</dbReference>
<keyword evidence="9 11" id="KW-0030">Aminoacyl-tRNA synthetase</keyword>
<protein>
    <recommendedName>
        <fullName evidence="11">Glycine--tRNA ligase beta subunit</fullName>
        <ecNumber evidence="11">6.1.1.14</ecNumber>
    </recommendedName>
    <alternativeName>
        <fullName evidence="11">Glycyl-tRNA synthetase beta subunit</fullName>
        <shortName evidence="11">GlyRS</shortName>
    </alternativeName>
</protein>
<evidence type="ECO:0000313" key="13">
    <source>
        <dbReference type="EMBL" id="MBM6702932.1"/>
    </source>
</evidence>
<keyword evidence="7 11" id="KW-0067">ATP-binding</keyword>
<comment type="caution">
    <text evidence="13">The sequence shown here is derived from an EMBL/GenBank/DDBJ whole genome shotgun (WGS) entry which is preliminary data.</text>
</comment>
<dbReference type="EMBL" id="JACJJC010000001">
    <property type="protein sequence ID" value="MBM6702932.1"/>
    <property type="molecule type" value="Genomic_DNA"/>
</dbReference>
<evidence type="ECO:0000256" key="6">
    <source>
        <dbReference type="ARBA" id="ARBA00022741"/>
    </source>
</evidence>